<name>A0A837GAY4_9VIBR</name>
<dbReference type="Gene3D" id="3.40.190.10">
    <property type="entry name" value="Periplasmic binding protein-like II"/>
    <property type="match status" value="2"/>
</dbReference>
<dbReference type="Pfam" id="PF00126">
    <property type="entry name" value="HTH_1"/>
    <property type="match status" value="1"/>
</dbReference>
<keyword evidence="2" id="KW-0805">Transcription regulation</keyword>
<accession>A0A837GAY4</accession>
<dbReference type="PANTHER" id="PTHR30126">
    <property type="entry name" value="HTH-TYPE TRANSCRIPTIONAL REGULATOR"/>
    <property type="match status" value="1"/>
</dbReference>
<sequence>MSIKALKTLRAIIAHGSFSAAGDKIGLTQAAVSTQMKQLETELDTKLFEKIGRNLVLTRDGEKVMQRAEQILSMYDSLGDGLGQNGLYSGELLVGAVFSVQVGALGPALASIRRQYPKLSIKVFRGMSVDLAERVETGELDTVLITEPQRKIPTGFSWTTIEQEPFYVVAHKDTAETSDSDLLKNHPFIKLDARAWAGTMIDNELKRRNLITDTVMELDSLQASLIMVQEKLGVTVMALGEARANKLREEYKLVPFGVPRLHRNMGLYQREHHSRKELVQVLLDELLPIN</sequence>
<dbReference type="InterPro" id="IPR000847">
    <property type="entry name" value="LysR_HTH_N"/>
</dbReference>
<dbReference type="GO" id="GO:0000976">
    <property type="term" value="F:transcription cis-regulatory region binding"/>
    <property type="evidence" value="ECO:0007669"/>
    <property type="project" value="TreeGrafter"/>
</dbReference>
<keyword evidence="4" id="KW-0804">Transcription</keyword>
<dbReference type="PROSITE" id="PS50931">
    <property type="entry name" value="HTH_LYSR"/>
    <property type="match status" value="1"/>
</dbReference>
<comment type="caution">
    <text evidence="5">The sequence shown here is derived from an EMBL/GenBank/DDBJ whole genome shotgun (WGS) entry which is preliminary data.</text>
</comment>
<dbReference type="EMBL" id="JXXR01000001">
    <property type="protein sequence ID" value="KJY77808.1"/>
    <property type="molecule type" value="Genomic_DNA"/>
</dbReference>
<gene>
    <name evidence="5" type="ORF">TW71_01895</name>
</gene>
<dbReference type="InterPro" id="IPR036388">
    <property type="entry name" value="WH-like_DNA-bd_sf"/>
</dbReference>
<evidence type="ECO:0000256" key="3">
    <source>
        <dbReference type="ARBA" id="ARBA00023125"/>
    </source>
</evidence>
<protein>
    <submittedName>
        <fullName evidence="5">LysR family transcriptional regulator</fullName>
    </submittedName>
</protein>
<dbReference type="AlphaFoldDB" id="A0A837GAY4"/>
<dbReference type="InterPro" id="IPR005119">
    <property type="entry name" value="LysR_subst-bd"/>
</dbReference>
<comment type="similarity">
    <text evidence="1">Belongs to the LysR transcriptional regulatory family.</text>
</comment>
<evidence type="ECO:0000256" key="4">
    <source>
        <dbReference type="ARBA" id="ARBA00023163"/>
    </source>
</evidence>
<dbReference type="PRINTS" id="PR00039">
    <property type="entry name" value="HTHLYSR"/>
</dbReference>
<evidence type="ECO:0000256" key="2">
    <source>
        <dbReference type="ARBA" id="ARBA00023015"/>
    </source>
</evidence>
<dbReference type="RefSeq" id="WP_045984790.1">
    <property type="nucleotide sequence ID" value="NZ_CP063051.1"/>
</dbReference>
<dbReference type="SUPFAM" id="SSF53850">
    <property type="entry name" value="Periplasmic binding protein-like II"/>
    <property type="match status" value="1"/>
</dbReference>
<dbReference type="FunFam" id="1.10.10.10:FF:000001">
    <property type="entry name" value="LysR family transcriptional regulator"/>
    <property type="match status" value="1"/>
</dbReference>
<reference evidence="5" key="1">
    <citation type="journal article" date="2015" name="BMC Genomics">
        <title>Genome mining reveals unlocked bioactive potential of marine Gram-negative bacteria.</title>
        <authorList>
            <person name="Machado H."/>
            <person name="Sonnenschein E.C."/>
            <person name="Melchiorsen J."/>
            <person name="Gram L."/>
        </authorList>
    </citation>
    <scope>NUCLEOTIDE SEQUENCE</scope>
    <source>
        <strain evidence="5">S2052</strain>
    </source>
</reference>
<dbReference type="PANTHER" id="PTHR30126:SF94">
    <property type="entry name" value="LYSR FAMILY TRANSCRIPTIONAL REGULATOR"/>
    <property type="match status" value="1"/>
</dbReference>
<dbReference type="GO" id="GO:0003700">
    <property type="term" value="F:DNA-binding transcription factor activity"/>
    <property type="evidence" value="ECO:0007669"/>
    <property type="project" value="InterPro"/>
</dbReference>
<organism evidence="5">
    <name type="scientific">Vibrio coralliilyticus</name>
    <dbReference type="NCBI Taxonomy" id="190893"/>
    <lineage>
        <taxon>Bacteria</taxon>
        <taxon>Pseudomonadati</taxon>
        <taxon>Pseudomonadota</taxon>
        <taxon>Gammaproteobacteria</taxon>
        <taxon>Vibrionales</taxon>
        <taxon>Vibrionaceae</taxon>
        <taxon>Vibrio</taxon>
    </lineage>
</organism>
<dbReference type="Pfam" id="PF03466">
    <property type="entry name" value="LysR_substrate"/>
    <property type="match status" value="1"/>
</dbReference>
<dbReference type="Gene3D" id="1.10.10.10">
    <property type="entry name" value="Winged helix-like DNA-binding domain superfamily/Winged helix DNA-binding domain"/>
    <property type="match status" value="1"/>
</dbReference>
<keyword evidence="3" id="KW-0238">DNA-binding</keyword>
<evidence type="ECO:0000313" key="5">
    <source>
        <dbReference type="EMBL" id="KJY77808.1"/>
    </source>
</evidence>
<proteinExistence type="inferred from homology"/>
<dbReference type="InterPro" id="IPR036390">
    <property type="entry name" value="WH_DNA-bd_sf"/>
</dbReference>
<dbReference type="SUPFAM" id="SSF46785">
    <property type="entry name" value="Winged helix' DNA-binding domain"/>
    <property type="match status" value="1"/>
</dbReference>
<evidence type="ECO:0000256" key="1">
    <source>
        <dbReference type="ARBA" id="ARBA00009437"/>
    </source>
</evidence>